<evidence type="ECO:0000256" key="4">
    <source>
        <dbReference type="ARBA" id="ARBA00022840"/>
    </source>
</evidence>
<dbReference type="InterPro" id="IPR007835">
    <property type="entry name" value="MOFRL"/>
</dbReference>
<dbReference type="GO" id="GO:0005524">
    <property type="term" value="F:ATP binding"/>
    <property type="evidence" value="ECO:0007669"/>
    <property type="project" value="UniProtKB-KW"/>
</dbReference>
<feature type="domain" description="MOFRL-associated" evidence="6">
    <location>
        <begin position="13"/>
        <end position="254"/>
    </location>
</feature>
<keyword evidence="3 7" id="KW-0418">Kinase</keyword>
<dbReference type="FunFam" id="3.40.1480.10:FF:000002">
    <property type="entry name" value="Glycerate kinase"/>
    <property type="match status" value="1"/>
</dbReference>
<dbReference type="PANTHER" id="PTHR12227">
    <property type="entry name" value="GLYCERATE KINASE"/>
    <property type="match status" value="1"/>
</dbReference>
<keyword evidence="2" id="KW-0547">Nucleotide-binding</keyword>
<accession>A0A8J6MZE7</accession>
<comment type="caution">
    <text evidence="7">The sequence shown here is derived from an EMBL/GenBank/DDBJ whole genome shotgun (WGS) entry which is preliminary data.</text>
</comment>
<evidence type="ECO:0000313" key="7">
    <source>
        <dbReference type="EMBL" id="MBC8177191.1"/>
    </source>
</evidence>
<dbReference type="InterPro" id="IPR038614">
    <property type="entry name" value="GK_N_sf"/>
</dbReference>
<evidence type="ECO:0000256" key="2">
    <source>
        <dbReference type="ARBA" id="ARBA00022741"/>
    </source>
</evidence>
<dbReference type="GO" id="GO:0005737">
    <property type="term" value="C:cytoplasm"/>
    <property type="evidence" value="ECO:0007669"/>
    <property type="project" value="TreeGrafter"/>
</dbReference>
<dbReference type="Proteomes" id="UP000650524">
    <property type="component" value="Unassembled WGS sequence"/>
</dbReference>
<dbReference type="SUPFAM" id="SSF82544">
    <property type="entry name" value="GckA/TtuD-like"/>
    <property type="match status" value="1"/>
</dbReference>
<dbReference type="InterPro" id="IPR025286">
    <property type="entry name" value="MOFRL_assoc_dom"/>
</dbReference>
<dbReference type="PANTHER" id="PTHR12227:SF0">
    <property type="entry name" value="GLYCERATE KINASE"/>
    <property type="match status" value="1"/>
</dbReference>
<keyword evidence="1" id="KW-0808">Transferase</keyword>
<dbReference type="EMBL" id="JACNJD010000196">
    <property type="protein sequence ID" value="MBC8177191.1"/>
    <property type="molecule type" value="Genomic_DNA"/>
</dbReference>
<dbReference type="Pfam" id="PF05161">
    <property type="entry name" value="MOFRL"/>
    <property type="match status" value="1"/>
</dbReference>
<dbReference type="Gene3D" id="3.40.50.10180">
    <property type="entry name" value="Glycerate kinase, MOFRL-like N-terminal domain"/>
    <property type="match status" value="1"/>
</dbReference>
<name>A0A8J6MZE7_9DELT</name>
<evidence type="ECO:0000256" key="3">
    <source>
        <dbReference type="ARBA" id="ARBA00022777"/>
    </source>
</evidence>
<dbReference type="Gene3D" id="3.40.1480.10">
    <property type="entry name" value="MOFRL domain"/>
    <property type="match status" value="1"/>
</dbReference>
<protein>
    <submittedName>
        <fullName evidence="7">Glycerate kinase</fullName>
    </submittedName>
</protein>
<gene>
    <name evidence="7" type="ORF">H8E19_07270</name>
</gene>
<dbReference type="InterPro" id="IPR039760">
    <property type="entry name" value="MOFRL_protein"/>
</dbReference>
<evidence type="ECO:0000256" key="1">
    <source>
        <dbReference type="ARBA" id="ARBA00022679"/>
    </source>
</evidence>
<evidence type="ECO:0000259" key="6">
    <source>
        <dbReference type="Pfam" id="PF13660"/>
    </source>
</evidence>
<feature type="domain" description="MOFRL" evidence="5">
    <location>
        <begin position="337"/>
        <end position="443"/>
    </location>
</feature>
<proteinExistence type="predicted"/>
<organism evidence="7 8">
    <name type="scientific">Candidatus Desulfacyla euxinica</name>
    <dbReference type="NCBI Taxonomy" id="2841693"/>
    <lineage>
        <taxon>Bacteria</taxon>
        <taxon>Deltaproteobacteria</taxon>
        <taxon>Candidatus Desulfacyla</taxon>
    </lineage>
</organism>
<keyword evidence="4" id="KW-0067">ATP-binding</keyword>
<dbReference type="FunFam" id="3.40.50.10180:FF:000001">
    <property type="entry name" value="Glycerate kinase"/>
    <property type="match status" value="1"/>
</dbReference>
<dbReference type="AlphaFoldDB" id="A0A8J6MZE7"/>
<sequence>MENEIIKQIRSEAADMFMSSVEAVNPYHAVKRFVSVEGDRLVVGTEDQATVELDLREYDRISLVGGGKATAPMAKAMEELLGERINKGLINVKYGFGAELGLTEITEASHPLPDSSGVKGTTKILDLLQTAGRKDLIFSLISGGGSALLVQPAGKVTLSEMQALTQSLLECGASIDEMNTVRKHISNSKGGQMARAAIPATTINLMLSDVVGDSMDVIASGPFVPDTSTFEDALGILKKYDLKDVPAAIQSHLEKGKEGLIPETPKADDPIFHSVHNFIIGSNILALKAAEDKARELGYNTLILSSMVEGETREVARVHTAIAKEIVKTGRPIPPPACIISGGETTVTIRGKGLGGRNQEFCLAAALDLIGLPQRVALLSGGTDGDDGPTKAAGAIVDPLTVRRGKEAGAKASDFLANNDAYHFFKKTDDLLITGPTDTNVMDVRLVLIR</sequence>
<reference evidence="7 8" key="1">
    <citation type="submission" date="2020-08" db="EMBL/GenBank/DDBJ databases">
        <title>Bridging the membrane lipid divide: bacteria of the FCB group superphylum have the potential to synthesize archaeal ether lipids.</title>
        <authorList>
            <person name="Villanueva L."/>
            <person name="Von Meijenfeldt F.A.B."/>
            <person name="Westbye A.B."/>
            <person name="Yadav S."/>
            <person name="Hopmans E.C."/>
            <person name="Dutilh B.E."/>
            <person name="Sinninghe Damste J.S."/>
        </authorList>
    </citation>
    <scope>NUCLEOTIDE SEQUENCE [LARGE SCALE GENOMIC DNA]</scope>
    <source>
        <strain evidence="7">NIOZ-UU27</strain>
    </source>
</reference>
<dbReference type="GO" id="GO:0008887">
    <property type="term" value="F:glycerate kinase activity"/>
    <property type="evidence" value="ECO:0007669"/>
    <property type="project" value="InterPro"/>
</dbReference>
<evidence type="ECO:0000313" key="8">
    <source>
        <dbReference type="Proteomes" id="UP000650524"/>
    </source>
</evidence>
<dbReference type="Pfam" id="PF13660">
    <property type="entry name" value="DUF4147"/>
    <property type="match status" value="1"/>
</dbReference>
<evidence type="ECO:0000259" key="5">
    <source>
        <dbReference type="Pfam" id="PF05161"/>
    </source>
</evidence>
<dbReference type="InterPro" id="IPR037035">
    <property type="entry name" value="GK-like_C_sf"/>
</dbReference>